<dbReference type="Proteomes" id="UP000231926">
    <property type="component" value="Unassembled WGS sequence"/>
</dbReference>
<organism evidence="1 2">
    <name type="scientific">Leptospira saintgironsiae</name>
    <dbReference type="NCBI Taxonomy" id="2023183"/>
    <lineage>
        <taxon>Bacteria</taxon>
        <taxon>Pseudomonadati</taxon>
        <taxon>Spirochaetota</taxon>
        <taxon>Spirochaetia</taxon>
        <taxon>Leptospirales</taxon>
        <taxon>Leptospiraceae</taxon>
        <taxon>Leptospira</taxon>
    </lineage>
</organism>
<evidence type="ECO:0000313" key="2">
    <source>
        <dbReference type="Proteomes" id="UP000231926"/>
    </source>
</evidence>
<proteinExistence type="predicted"/>
<accession>A0A2M9Y9Q1</accession>
<evidence type="ECO:0000313" key="1">
    <source>
        <dbReference type="EMBL" id="PJZ48252.1"/>
    </source>
</evidence>
<sequence length="48" mass="5600">MAFKRSIFASASEDRLENLVLERLKPGADKEKIDARIWDLFGEVWCIM</sequence>
<reference evidence="1 2" key="1">
    <citation type="submission" date="2017-07" db="EMBL/GenBank/DDBJ databases">
        <title>Leptospira spp. isolated from tropical soils.</title>
        <authorList>
            <person name="Thibeaux R."/>
            <person name="Iraola G."/>
            <person name="Ferres I."/>
            <person name="Bierque E."/>
            <person name="Girault D."/>
            <person name="Soupe-Gilbert M.-E."/>
            <person name="Picardeau M."/>
            <person name="Goarant C."/>
        </authorList>
    </citation>
    <scope>NUCLEOTIDE SEQUENCE [LARGE SCALE GENOMIC DNA]</scope>
    <source>
        <strain evidence="1 2">FH4-C-A2</strain>
    </source>
</reference>
<dbReference type="EMBL" id="NPDR01000006">
    <property type="protein sequence ID" value="PJZ48252.1"/>
    <property type="molecule type" value="Genomic_DNA"/>
</dbReference>
<comment type="caution">
    <text evidence="1">The sequence shown here is derived from an EMBL/GenBank/DDBJ whole genome shotgun (WGS) entry which is preliminary data.</text>
</comment>
<keyword evidence="2" id="KW-1185">Reference proteome</keyword>
<dbReference type="AlphaFoldDB" id="A0A2M9Y9Q1"/>
<feature type="non-terminal residue" evidence="1">
    <location>
        <position position="48"/>
    </location>
</feature>
<protein>
    <submittedName>
        <fullName evidence="1">Adenylate cyclase</fullName>
    </submittedName>
</protein>
<gene>
    <name evidence="1" type="ORF">CH362_13605</name>
</gene>
<name>A0A2M9Y9Q1_9LEPT</name>